<evidence type="ECO:0000313" key="5">
    <source>
        <dbReference type="Proteomes" id="UP000807504"/>
    </source>
</evidence>
<dbReference type="InterPro" id="IPR036568">
    <property type="entry name" value="GGCT-like_sf"/>
</dbReference>
<evidence type="ECO:0000259" key="3">
    <source>
        <dbReference type="PROSITE" id="PS51286"/>
    </source>
</evidence>
<keyword evidence="5" id="KW-1185">Reference proteome</keyword>
<dbReference type="InterPro" id="IPR009288">
    <property type="entry name" value="AIG2-like_dom"/>
</dbReference>
<dbReference type="InterPro" id="IPR013584">
    <property type="entry name" value="RAP"/>
</dbReference>
<evidence type="ECO:0000256" key="2">
    <source>
        <dbReference type="PIRSR" id="PIRSR639126-1"/>
    </source>
</evidence>
<dbReference type="Pfam" id="PF06094">
    <property type="entry name" value="GGACT"/>
    <property type="match status" value="1"/>
</dbReference>
<organism evidence="4 5">
    <name type="scientific">Argiope bruennichi</name>
    <name type="common">Wasp spider</name>
    <name type="synonym">Aranea bruennichi</name>
    <dbReference type="NCBI Taxonomy" id="94029"/>
    <lineage>
        <taxon>Eukaryota</taxon>
        <taxon>Metazoa</taxon>
        <taxon>Ecdysozoa</taxon>
        <taxon>Arthropoda</taxon>
        <taxon>Chelicerata</taxon>
        <taxon>Arachnida</taxon>
        <taxon>Araneae</taxon>
        <taxon>Araneomorphae</taxon>
        <taxon>Entelegynae</taxon>
        <taxon>Araneoidea</taxon>
        <taxon>Araneidae</taxon>
        <taxon>Argiope</taxon>
    </lineage>
</organism>
<reference evidence="4" key="2">
    <citation type="submission" date="2020-06" db="EMBL/GenBank/DDBJ databases">
        <authorList>
            <person name="Sheffer M."/>
        </authorList>
    </citation>
    <scope>NUCLEOTIDE SEQUENCE</scope>
</reference>
<dbReference type="SUPFAM" id="SSF110857">
    <property type="entry name" value="Gamma-glutamyl cyclotransferase-like"/>
    <property type="match status" value="1"/>
</dbReference>
<name>A0A8T0G1A8_ARGBR</name>
<proteinExistence type="inferred from homology"/>
<gene>
    <name evidence="4" type="ORF">HNY73_001318</name>
</gene>
<evidence type="ECO:0000313" key="4">
    <source>
        <dbReference type="EMBL" id="KAF8797001.1"/>
    </source>
</evidence>
<dbReference type="EMBL" id="JABXBU010000001">
    <property type="protein sequence ID" value="KAF8797001.1"/>
    <property type="molecule type" value="Genomic_DNA"/>
</dbReference>
<evidence type="ECO:0000256" key="1">
    <source>
        <dbReference type="ARBA" id="ARBA00008861"/>
    </source>
</evidence>
<reference evidence="4" key="1">
    <citation type="journal article" date="2020" name="bioRxiv">
        <title>Chromosome-level reference genome of the European wasp spider Argiope bruennichi: a resource for studies on range expansion and evolutionary adaptation.</title>
        <authorList>
            <person name="Sheffer M.M."/>
            <person name="Hoppe A."/>
            <person name="Krehenwinkel H."/>
            <person name="Uhl G."/>
            <person name="Kuss A.W."/>
            <person name="Jensen L."/>
            <person name="Jensen C."/>
            <person name="Gillespie R.G."/>
            <person name="Hoff K.J."/>
            <person name="Prost S."/>
        </authorList>
    </citation>
    <scope>NUCLEOTIDE SEQUENCE</scope>
</reference>
<dbReference type="AlphaFoldDB" id="A0A8T0G1A8"/>
<dbReference type="PROSITE" id="PS51286">
    <property type="entry name" value="RAP"/>
    <property type="match status" value="1"/>
</dbReference>
<dbReference type="InterPro" id="IPR013024">
    <property type="entry name" value="GGCT-like"/>
</dbReference>
<dbReference type="Proteomes" id="UP000807504">
    <property type="component" value="Unassembled WGS sequence"/>
</dbReference>
<protein>
    <submittedName>
        <fullName evidence="4">Gamma-glutamylaminecyclotransferase like protein</fullName>
    </submittedName>
</protein>
<sequence length="821" mass="95472">MKLSLSFASICRKYKFTSSLWKTKKTILCFSPNRVLFHNVNQCSVLTVSASTLYASFHCCTPLFAKQFQERENEYAHNIMSNIDSYCNSVLKYPLTLKNGPLNSSSTEISQVQELSDFSKVTEQAVLKDLSLEDEKFTQLIRDLVYKLPAISDEQLIQIIHYLCLWKPSPKSYSPNFKMLWNALDFECVQRINNWNLDRKLLVADYWFYLKLNRISQYNRTLISDLLRNLKLLSNSQVVQLMFCINLQRKVSQDQMGYIEEKLASVLKLITVEEIGIVCLGFFKTENKITDFNTIRLIIDRFNKALAEVNKVTVVAILKFLKKSLHLNSVDYYIPLLHKCIPYVPKWDVLAAVHLALLATECHVYHPLLLNTVTEKLADEIEIARIKDCTKLLQCLSHFNHFPESKFHKLFALEIFKKSRQTEIEHHPEILPYAVLYYAYLGHYDHSIIRAVMAPKFRNYCKQINPQSANSFAEIDYCVGIECTDYSGPRLHKEELKVLNKRRGNMPGESQNNNTLVRVMVEITDTLEEILNGKENILIRHILPHIFSPDVIVRLTCSPEPLPSLYKNFPSDSVLYPPKDEIWACFVINPAFSLAYQSRHLTGNTKMKIRQLEKIGYKVLFCPSSDVPLSSTMRKKYLKEKLDILRNSCESTEKEGESHSHHLIFVYGTLKRNEPNHDLVTDSSKGKAIFEAMARTVQKFPLVIASRYNIPYLLYKEGVGKHVIGELYKVDDAMLERMDELECNGKYYNRIKVEVQPFIPDDENRVLPIVKPWIYFLMNYREHLLDLPHLENYSSKGPHGLEYVSRYNRPQGEDYYYEVQN</sequence>
<dbReference type="InterPro" id="IPR039126">
    <property type="entry name" value="GGACT"/>
</dbReference>
<dbReference type="PANTHER" id="PTHR12510:SF4">
    <property type="entry name" value="GAMMA-GLUTAMYLAMINECYCLOTRANSFERASE"/>
    <property type="match status" value="1"/>
</dbReference>
<comment type="similarity">
    <text evidence="1">Belongs to the gamma-glutamylcyclotransferase family.</text>
</comment>
<feature type="active site" description="Proton acceptor" evidence="2">
    <location>
        <position position="742"/>
    </location>
</feature>
<dbReference type="SMART" id="SM00952">
    <property type="entry name" value="RAP"/>
    <property type="match status" value="1"/>
</dbReference>
<dbReference type="GO" id="GO:0061929">
    <property type="term" value="F:gamma-glutamylaminecyclotransferase activity"/>
    <property type="evidence" value="ECO:0007669"/>
    <property type="project" value="InterPro"/>
</dbReference>
<feature type="domain" description="RAP" evidence="3">
    <location>
        <begin position="584"/>
        <end position="640"/>
    </location>
</feature>
<dbReference type="Gene3D" id="3.10.490.10">
    <property type="entry name" value="Gamma-glutamyl cyclotransferase-like"/>
    <property type="match status" value="1"/>
</dbReference>
<dbReference type="PANTHER" id="PTHR12510">
    <property type="entry name" value="TROPONIN C-AKIN-1 PROTEIN"/>
    <property type="match status" value="1"/>
</dbReference>
<dbReference type="InterPro" id="IPR013579">
    <property type="entry name" value="FAST_2"/>
</dbReference>
<dbReference type="CDD" id="cd06661">
    <property type="entry name" value="GGCT_like"/>
    <property type="match status" value="1"/>
</dbReference>
<comment type="caution">
    <text evidence="4">The sequence shown here is derived from an EMBL/GenBank/DDBJ whole genome shotgun (WGS) entry which is preliminary data.</text>
</comment>
<dbReference type="Pfam" id="PF08368">
    <property type="entry name" value="FAST_2"/>
    <property type="match status" value="1"/>
</dbReference>
<accession>A0A8T0G1A8</accession>
<dbReference type="GO" id="GO:0005829">
    <property type="term" value="C:cytosol"/>
    <property type="evidence" value="ECO:0007669"/>
    <property type="project" value="TreeGrafter"/>
</dbReference>